<gene>
    <name evidence="1" type="ORF">THTE_0813</name>
</gene>
<dbReference type="AlphaFoldDB" id="A0A286RBU6"/>
<dbReference type="EMBL" id="CP018477">
    <property type="protein sequence ID" value="ASV73415.1"/>
    <property type="molecule type" value="Genomic_DNA"/>
</dbReference>
<reference evidence="1 2" key="1">
    <citation type="journal article" name="Front. Microbiol.">
        <title>Sugar Metabolism of the First Thermophilic Planctomycete Thermogutta terrifontis: Comparative Genomic and Transcriptomic Approaches.</title>
        <authorList>
            <person name="Elcheninov A.G."/>
            <person name="Menzel P."/>
            <person name="Gudbergsdottir S.R."/>
            <person name="Slesarev A.I."/>
            <person name="Kadnikov V.V."/>
            <person name="Krogh A."/>
            <person name="Bonch-Osmolovskaya E.A."/>
            <person name="Peng X."/>
            <person name="Kublanov I.V."/>
        </authorList>
    </citation>
    <scope>NUCLEOTIDE SEQUENCE [LARGE SCALE GENOMIC DNA]</scope>
    <source>
        <strain evidence="1 2">R1</strain>
    </source>
</reference>
<sequence>MLSMTERAILPAPEAAQYNSIARGGNGKSYLPATTGLC</sequence>
<dbReference type="KEGG" id="ttf:THTE_0813"/>
<name>A0A286RBU6_9BACT</name>
<evidence type="ECO:0000313" key="1">
    <source>
        <dbReference type="EMBL" id="ASV73415.1"/>
    </source>
</evidence>
<keyword evidence="2" id="KW-1185">Reference proteome</keyword>
<protein>
    <submittedName>
        <fullName evidence="1">Uncharacterized protein</fullName>
    </submittedName>
</protein>
<evidence type="ECO:0000313" key="2">
    <source>
        <dbReference type="Proteomes" id="UP000215086"/>
    </source>
</evidence>
<proteinExistence type="predicted"/>
<dbReference type="Proteomes" id="UP000215086">
    <property type="component" value="Chromosome"/>
</dbReference>
<accession>A0A286RBU6</accession>
<organism evidence="1 2">
    <name type="scientific">Thermogutta terrifontis</name>
    <dbReference type="NCBI Taxonomy" id="1331910"/>
    <lineage>
        <taxon>Bacteria</taxon>
        <taxon>Pseudomonadati</taxon>
        <taxon>Planctomycetota</taxon>
        <taxon>Planctomycetia</taxon>
        <taxon>Pirellulales</taxon>
        <taxon>Thermoguttaceae</taxon>
        <taxon>Thermogutta</taxon>
    </lineage>
</organism>